<accession>A0A8B0SHZ1</accession>
<organism evidence="2">
    <name type="scientific">Thiothrix fructosivorans</name>
    <dbReference type="NCBI Taxonomy" id="111770"/>
    <lineage>
        <taxon>Bacteria</taxon>
        <taxon>Pseudomonadati</taxon>
        <taxon>Pseudomonadota</taxon>
        <taxon>Gammaproteobacteria</taxon>
        <taxon>Thiotrichales</taxon>
        <taxon>Thiotrichaceae</taxon>
        <taxon>Thiothrix</taxon>
    </lineage>
</organism>
<reference evidence="2" key="2">
    <citation type="submission" date="2021-04" db="EMBL/GenBank/DDBJ databases">
        <title>Complete Genome and methylome analysis of Thiothrix fructosivorans ATCC 49748.</title>
        <authorList>
            <person name="Fomenkov A."/>
            <person name="Sun L."/>
            <person name="Vincze T."/>
            <person name="Grabovich M.Y."/>
            <person name="Roberts R.J."/>
        </authorList>
    </citation>
    <scope>NUCLEOTIDE SEQUENCE</scope>
    <source>
        <strain evidence="2">ATCC 49748</strain>
    </source>
</reference>
<geneLocation type="plasmid" evidence="1">
    <name>pTfr446</name>
</geneLocation>
<keyword evidence="3" id="KW-1185">Reference proteome</keyword>
<dbReference type="EMBL" id="CP072748">
    <property type="protein sequence ID" value="QTX10634.1"/>
    <property type="molecule type" value="Genomic_DNA"/>
</dbReference>
<dbReference type="AlphaFoldDB" id="A0A8B0SHZ1"/>
<sequence>MADVKQIPLPTDPLLPMVGSQNYDQQLNRRLYDLLRVLIAKVNQLEQRIRTLETP</sequence>
<proteinExistence type="predicted"/>
<keyword evidence="1" id="KW-0614">Plasmid</keyword>
<protein>
    <submittedName>
        <fullName evidence="2">Uncharacterized protein</fullName>
    </submittedName>
</protein>
<evidence type="ECO:0000313" key="3">
    <source>
        <dbReference type="Proteomes" id="UP000664466"/>
    </source>
</evidence>
<name>A0A8B0SHZ1_9GAMM</name>
<gene>
    <name evidence="2" type="ORF">J1836_019050</name>
    <name evidence="1" type="ORF">J1836_02015</name>
</gene>
<evidence type="ECO:0000313" key="2">
    <source>
        <dbReference type="EMBL" id="QTX10634.1"/>
    </source>
</evidence>
<dbReference type="Proteomes" id="UP000664466">
    <property type="component" value="Unassembled WGS sequence"/>
</dbReference>
<dbReference type="EMBL" id="JAFMPM010000005">
    <property type="protein sequence ID" value="MBO0611706.1"/>
    <property type="molecule type" value="Genomic_DNA"/>
</dbReference>
<reference evidence="1 3" key="1">
    <citation type="submission" date="2021-03" db="EMBL/GenBank/DDBJ databases">
        <title>Draft genome and methylome analysis of Thiotrix fructosivoruns ATCC 49748.</title>
        <authorList>
            <person name="Fomenkov A."/>
            <person name="Grabovich M.Y."/>
            <person name="Roberts R.J."/>
        </authorList>
    </citation>
    <scope>NUCLEOTIDE SEQUENCE [LARGE SCALE GENOMIC DNA]</scope>
    <source>
        <strain evidence="1 3">ATCC 49748</strain>
        <plasmid evidence="1">pTfr446</plasmid>
    </source>
</reference>
<dbReference type="RefSeq" id="WP_207249598.1">
    <property type="nucleotide sequence ID" value="NZ_JAFMPM010000005.1"/>
</dbReference>
<evidence type="ECO:0000313" key="1">
    <source>
        <dbReference type="EMBL" id="MBO0611706.1"/>
    </source>
</evidence>